<dbReference type="InterPro" id="IPR005135">
    <property type="entry name" value="Endo/exonuclease/phosphatase"/>
</dbReference>
<feature type="domain" description="Endonuclease/exonuclease/phosphatase" evidence="2">
    <location>
        <begin position="247"/>
        <end position="408"/>
    </location>
</feature>
<organism evidence="6">
    <name type="scientific">Fagus sylvatica</name>
    <name type="common">Beechnut</name>
    <dbReference type="NCBI Taxonomy" id="28930"/>
    <lineage>
        <taxon>Eukaryota</taxon>
        <taxon>Viridiplantae</taxon>
        <taxon>Streptophyta</taxon>
        <taxon>Embryophyta</taxon>
        <taxon>Tracheophyta</taxon>
        <taxon>Spermatophyta</taxon>
        <taxon>Magnoliopsida</taxon>
        <taxon>eudicotyledons</taxon>
        <taxon>Gunneridae</taxon>
        <taxon>Pentapetalae</taxon>
        <taxon>rosids</taxon>
        <taxon>fabids</taxon>
        <taxon>Fagales</taxon>
        <taxon>Fagaceae</taxon>
        <taxon>Fagus</taxon>
    </lineage>
</organism>
<feature type="domain" description="Reverse transcriptase" evidence="1">
    <location>
        <begin position="489"/>
        <end position="659"/>
    </location>
</feature>
<dbReference type="Pfam" id="PF14111">
    <property type="entry name" value="DUF4283"/>
    <property type="match status" value="1"/>
</dbReference>
<dbReference type="InterPro" id="IPR036397">
    <property type="entry name" value="RNaseH_sf"/>
</dbReference>
<dbReference type="EMBL" id="OIVN01006126">
    <property type="protein sequence ID" value="SPD25664.1"/>
    <property type="molecule type" value="Genomic_DNA"/>
</dbReference>
<reference evidence="6" key="1">
    <citation type="submission" date="2018-02" db="EMBL/GenBank/DDBJ databases">
        <authorList>
            <person name="Cohen D.B."/>
            <person name="Kent A.D."/>
        </authorList>
    </citation>
    <scope>NUCLEOTIDE SEQUENCE</scope>
</reference>
<dbReference type="InterPro" id="IPR002156">
    <property type="entry name" value="RNaseH_domain"/>
</dbReference>
<dbReference type="InterPro" id="IPR012337">
    <property type="entry name" value="RNaseH-like_sf"/>
</dbReference>
<dbReference type="Pfam" id="PF03372">
    <property type="entry name" value="Exo_endo_phos"/>
    <property type="match status" value="1"/>
</dbReference>
<dbReference type="CDD" id="cd06222">
    <property type="entry name" value="RNase_H_like"/>
    <property type="match status" value="1"/>
</dbReference>
<dbReference type="PANTHER" id="PTHR33116:SF86">
    <property type="entry name" value="REVERSE TRANSCRIPTASE DOMAIN-CONTAINING PROTEIN"/>
    <property type="match status" value="1"/>
</dbReference>
<gene>
    <name evidence="6" type="ORF">FSB_LOCUS53546</name>
</gene>
<dbReference type="SUPFAM" id="SSF53098">
    <property type="entry name" value="Ribonuclease H-like"/>
    <property type="match status" value="1"/>
</dbReference>
<evidence type="ECO:0000259" key="3">
    <source>
        <dbReference type="Pfam" id="PF13456"/>
    </source>
</evidence>
<dbReference type="InterPro" id="IPR044730">
    <property type="entry name" value="RNase_H-like_dom_plant"/>
</dbReference>
<proteinExistence type="predicted"/>
<dbReference type="InterPro" id="IPR025558">
    <property type="entry name" value="DUF4283"/>
</dbReference>
<protein>
    <recommendedName>
        <fullName evidence="7">CCHC-type domain-containing protein</fullName>
    </recommendedName>
</protein>
<feature type="domain" description="RNase H type-1" evidence="3">
    <location>
        <begin position="1010"/>
        <end position="1132"/>
    </location>
</feature>
<feature type="domain" description="DUF4283" evidence="4">
    <location>
        <begin position="31"/>
        <end position="105"/>
    </location>
</feature>
<dbReference type="Pfam" id="PF13456">
    <property type="entry name" value="RVT_3"/>
    <property type="match status" value="1"/>
</dbReference>
<dbReference type="GO" id="GO:0004523">
    <property type="term" value="F:RNA-DNA hybrid ribonuclease activity"/>
    <property type="evidence" value="ECO:0007669"/>
    <property type="project" value="InterPro"/>
</dbReference>
<dbReference type="InterPro" id="IPR025836">
    <property type="entry name" value="Zn_knuckle_CX2CX4HX4C"/>
</dbReference>
<dbReference type="GO" id="GO:0003676">
    <property type="term" value="F:nucleic acid binding"/>
    <property type="evidence" value="ECO:0007669"/>
    <property type="project" value="InterPro"/>
</dbReference>
<dbReference type="Gene3D" id="3.60.10.10">
    <property type="entry name" value="Endonuclease/exonuclease/phosphatase"/>
    <property type="match status" value="1"/>
</dbReference>
<dbReference type="AlphaFoldDB" id="A0A2N9IMZ9"/>
<dbReference type="Gene3D" id="3.30.420.10">
    <property type="entry name" value="Ribonuclease H-like superfamily/Ribonuclease H"/>
    <property type="match status" value="1"/>
</dbReference>
<evidence type="ECO:0000259" key="1">
    <source>
        <dbReference type="Pfam" id="PF00078"/>
    </source>
</evidence>
<dbReference type="Pfam" id="PF00078">
    <property type="entry name" value="RVT_1"/>
    <property type="match status" value="1"/>
</dbReference>
<dbReference type="PANTHER" id="PTHR33116">
    <property type="entry name" value="REVERSE TRANSCRIPTASE ZINC-BINDING DOMAIN-CONTAINING PROTEIN-RELATED-RELATED"/>
    <property type="match status" value="1"/>
</dbReference>
<evidence type="ECO:0000259" key="5">
    <source>
        <dbReference type="Pfam" id="PF14392"/>
    </source>
</evidence>
<accession>A0A2N9IMZ9</accession>
<sequence>MDSLEAQWEKFSLSEVEGNTADLVSTTDSPKSFLAAKFLTRRVLNAEAVARTFTPLWRTDHGFTIRDMNENRLVFVFEDEVDRERVMMGEPWAYDKYLIILQRIEKEDAIEDVVFRETSLWVQLHGLPIRRMNPEVANTLISSLGRIEQISDGDTNTDGGQAMRIRVHLDVTKPLCRGRKARLEKGRETWISFKYERLPNFCYWCGLLSHSDKDCPKWNEETKRDLLRSHIGGGCRAAPPSAMNCLAWNCRGLGNPRTVQEIARLVRAQDPFVVFLIETWQNDGPLERLRCQLQFANKFVVKSRNKGGGLCLLWKNEVKLRMQSFSHSHIDAFVCENQPDAWCLTSFYGAPETHLREELWTLLRRLNSQSALPWCFLGDFNELVRVEEKQGHLSRLENQIQRFRDALDDCGFIDLGYSSSSYTWTNNRIENVVEGIPWVVTPDMNQHLTRDFVPLEVIEAVKKFLTCLNTGKILKAINHTHITLIPKVKNPETVQEFRPISLCNVIYKTISKVLTNRLKRVLPQIVSESQSAFVPGRLITDNILVAFETLHHMHQQRKRKYGSVALKLDMSMAYERVEWKFLEKVMQQMGFHHKWVTIMMECISTVSYSILINEGLHSLLQKAKNAGDIHGVSISRSGPKLTHLFFADDSLLFCKATTNEISNSTPQHIKDSIQAMLGVPVIQQYERYLGLPSFVGGEKYSNFAQIKERVWSKLKGWKEKLISQSGREILIKSVAQAILAYAMSCFRLLNRLIKEIEVLIHRFWGGQGGERGKMHWLPWDSLCQAKNSGGLGFRKLGSFNEALLAKQVWSLRCAIECKELFCLEEHYGCTRGDKKRVDLENWEWTSYSNLGRALAARSSPSHHNLATVTTNHRHSCSYLIDQDTREWDIAVVKVNFLPFEAEIILGFPLCNTRNDDMLIWGGTKIGHYAVRSGYHMLLDDKQREAPGSSNAAPQNQINLLMKLLASTRELLNFSRKFHQAQDNHSQTTHSTEPSACTKWKPPISGRYRVNFDGAIFAETNEAGLGEIIRNHRGEVMASLFQRIPYPHSIAAVETSAARTAINLVLELGFREVDIEGDSLEIINALLQNSPCFTLYGHLITYTSIIAQHLNSFQFMHVKRDGNTVAHSLAKRARHCEPFEVWMESVPPDLRNILSSDFSLI</sequence>
<feature type="domain" description="Zinc knuckle CX2CX4HX4C" evidence="5">
    <location>
        <begin position="169"/>
        <end position="217"/>
    </location>
</feature>
<name>A0A2N9IMZ9_FAGSY</name>
<evidence type="ECO:0000313" key="6">
    <source>
        <dbReference type="EMBL" id="SPD25664.1"/>
    </source>
</evidence>
<dbReference type="SUPFAM" id="SSF56219">
    <property type="entry name" value="DNase I-like"/>
    <property type="match status" value="1"/>
</dbReference>
<dbReference type="Pfam" id="PF14392">
    <property type="entry name" value="zf-CCHC_4"/>
    <property type="match status" value="1"/>
</dbReference>
<dbReference type="InterPro" id="IPR000477">
    <property type="entry name" value="RT_dom"/>
</dbReference>
<evidence type="ECO:0008006" key="7">
    <source>
        <dbReference type="Google" id="ProtNLM"/>
    </source>
</evidence>
<dbReference type="CDD" id="cd01650">
    <property type="entry name" value="RT_nLTR_like"/>
    <property type="match status" value="1"/>
</dbReference>
<dbReference type="InterPro" id="IPR036691">
    <property type="entry name" value="Endo/exonu/phosph_ase_sf"/>
</dbReference>
<evidence type="ECO:0000259" key="2">
    <source>
        <dbReference type="Pfam" id="PF03372"/>
    </source>
</evidence>
<evidence type="ECO:0000259" key="4">
    <source>
        <dbReference type="Pfam" id="PF14111"/>
    </source>
</evidence>